<feature type="domain" description="F-box protein AT5G49610-like beta-propeller" evidence="1">
    <location>
        <begin position="5"/>
        <end position="261"/>
    </location>
</feature>
<dbReference type="AlphaFoldDB" id="A0A3B6TRU5"/>
<dbReference type="Gramene" id="TraesWEE_scaffold_001171_01G000400.1">
    <property type="protein sequence ID" value="TraesWEE_scaffold_001171_01G000400.1"/>
    <property type="gene ID" value="TraesWEE_scaffold_001171_01G000400"/>
</dbReference>
<evidence type="ECO:0000259" key="1">
    <source>
        <dbReference type="Pfam" id="PF23635"/>
    </source>
</evidence>
<dbReference type="Gramene" id="TraesCS7D02G484100.1">
    <property type="protein sequence ID" value="TraesCS7D02G484100.1.cds1"/>
    <property type="gene ID" value="TraesCS7D02G484100"/>
</dbReference>
<dbReference type="Gramene" id="TraesCAD_scaffold_031658_01G000100.1">
    <property type="protein sequence ID" value="TraesCAD_scaffold_031658_01G000100.1"/>
    <property type="gene ID" value="TraesCAD_scaffold_031658_01G000100"/>
</dbReference>
<dbReference type="Gramene" id="TraesROB_scaffold_001827_01G000200.1">
    <property type="protein sequence ID" value="TraesROB_scaffold_001827_01G000200.1"/>
    <property type="gene ID" value="TraesROB_scaffold_001827_01G000200"/>
</dbReference>
<sequence>MNPTRVRCPLYPARDTAILPTVPNTSIHHDGFTYHDREILVSRGGQCLSYFCLAIMHKEQQTVVDVYALQQGTSWTIYSSSVTDIPRIRLLLPSTLLADAKIYNLAFVNSYKLILLDLVSRSLSFVNFPEEVKRLSFELSLTNDSHLHLIHVKGSQLRIWLHRMDSNNGVSNWFLERTICLREICANYRIPTCMFKDGSDSAVAKVHAVGVDSDFVFLEMEHVLYLFDIKSKAAKKVYKMTPEDKILYSVIPFMMVWPPKFPALKEMRDPTE</sequence>
<evidence type="ECO:0000313" key="2">
    <source>
        <dbReference type="EnsemblPlants" id="TraesCS7D02G484100.1.cds1"/>
    </source>
</evidence>
<dbReference type="OMA" id="PEAYIHM"/>
<dbReference type="Gramene" id="TraesCLE_scaffold_015223_01G000400.1">
    <property type="protein sequence ID" value="TraesCLE_scaffold_015223_01G000400.1"/>
    <property type="gene ID" value="TraesCLE_scaffold_015223_01G000400"/>
</dbReference>
<dbReference type="Gramene" id="TraesRN7D0101176800.1">
    <property type="protein sequence ID" value="TraesRN7D0101176800.1"/>
    <property type="gene ID" value="TraesRN7D0101176800"/>
</dbReference>
<dbReference type="Pfam" id="PF23635">
    <property type="entry name" value="Beta-prop_AT5G49610-like"/>
    <property type="match status" value="1"/>
</dbReference>
<keyword evidence="3" id="KW-1185">Reference proteome</keyword>
<dbReference type="Gramene" id="TraesCS7D03G1145700.1">
    <property type="protein sequence ID" value="TraesCS7D03G1145700.1.CDS1"/>
    <property type="gene ID" value="TraesCS7D03G1145700"/>
</dbReference>
<dbReference type="Proteomes" id="UP000019116">
    <property type="component" value="Chromosome 7D"/>
</dbReference>
<dbReference type="OrthoDB" id="610707at2759"/>
<proteinExistence type="predicted"/>
<name>A0A3B6TRU5_WHEAT</name>
<accession>A0A3B6TRU5</accession>
<dbReference type="EnsemblPlants" id="TraesCS7D02G484100.1">
    <property type="protein sequence ID" value="TraesCS7D02G484100.1.cds1"/>
    <property type="gene ID" value="TraesCS7D02G484100"/>
</dbReference>
<reference evidence="2" key="2">
    <citation type="submission" date="2018-10" db="UniProtKB">
        <authorList>
            <consortium name="EnsemblPlants"/>
        </authorList>
    </citation>
    <scope>IDENTIFICATION</scope>
</reference>
<dbReference type="InterPro" id="IPR056594">
    <property type="entry name" value="AT5G49610-like_b-prop"/>
</dbReference>
<reference evidence="2" key="1">
    <citation type="submission" date="2018-08" db="EMBL/GenBank/DDBJ databases">
        <authorList>
            <person name="Rossello M."/>
        </authorList>
    </citation>
    <scope>NUCLEOTIDE SEQUENCE [LARGE SCALE GENOMIC DNA]</scope>
    <source>
        <strain evidence="2">cv. Chinese Spring</strain>
    </source>
</reference>
<dbReference type="PANTHER" id="PTHR33207">
    <property type="entry name" value="F-BOX DOMAIN CONTAINING PROTEIN-RELATED"/>
    <property type="match status" value="1"/>
</dbReference>
<protein>
    <recommendedName>
        <fullName evidence="1">F-box protein AT5G49610-like beta-propeller domain-containing protein</fullName>
    </recommendedName>
</protein>
<organism evidence="2">
    <name type="scientific">Triticum aestivum</name>
    <name type="common">Wheat</name>
    <dbReference type="NCBI Taxonomy" id="4565"/>
    <lineage>
        <taxon>Eukaryota</taxon>
        <taxon>Viridiplantae</taxon>
        <taxon>Streptophyta</taxon>
        <taxon>Embryophyta</taxon>
        <taxon>Tracheophyta</taxon>
        <taxon>Spermatophyta</taxon>
        <taxon>Magnoliopsida</taxon>
        <taxon>Liliopsida</taxon>
        <taxon>Poales</taxon>
        <taxon>Poaceae</taxon>
        <taxon>BOP clade</taxon>
        <taxon>Pooideae</taxon>
        <taxon>Triticodae</taxon>
        <taxon>Triticeae</taxon>
        <taxon>Triticinae</taxon>
        <taxon>Triticum</taxon>
    </lineage>
</organism>
<evidence type="ECO:0000313" key="3">
    <source>
        <dbReference type="Proteomes" id="UP000019116"/>
    </source>
</evidence>